<proteinExistence type="predicted"/>
<keyword evidence="3" id="KW-1185">Reference proteome</keyword>
<gene>
    <name evidence="2" type="ORF">EKK97_13130</name>
</gene>
<name>A0A6I6STB9_9GAMM</name>
<feature type="chain" id="PRO_5026300718" description="Lipoprotein" evidence="1">
    <location>
        <begin position="27"/>
        <end position="91"/>
    </location>
</feature>
<evidence type="ECO:0000313" key="2">
    <source>
        <dbReference type="EMBL" id="QHC52136.1"/>
    </source>
</evidence>
<dbReference type="AlphaFoldDB" id="A0A6I6STB9"/>
<dbReference type="OrthoDB" id="6166158at2"/>
<evidence type="ECO:0008006" key="4">
    <source>
        <dbReference type="Google" id="ProtNLM"/>
    </source>
</evidence>
<keyword evidence="1" id="KW-0732">Signal</keyword>
<organism evidence="2 3">
    <name type="scientific">Billgrantia tianxiuensis</name>
    <dbReference type="NCBI Taxonomy" id="2497861"/>
    <lineage>
        <taxon>Bacteria</taxon>
        <taxon>Pseudomonadati</taxon>
        <taxon>Pseudomonadota</taxon>
        <taxon>Gammaproteobacteria</taxon>
        <taxon>Oceanospirillales</taxon>
        <taxon>Halomonadaceae</taxon>
        <taxon>Billgrantia</taxon>
    </lineage>
</organism>
<dbReference type="EMBL" id="CP035042">
    <property type="protein sequence ID" value="QHC52136.1"/>
    <property type="molecule type" value="Genomic_DNA"/>
</dbReference>
<feature type="signal peptide" evidence="1">
    <location>
        <begin position="1"/>
        <end position="26"/>
    </location>
</feature>
<accession>A0A6I6STB9</accession>
<protein>
    <recommendedName>
        <fullName evidence="4">Lipoprotein</fullName>
    </recommendedName>
</protein>
<dbReference type="Proteomes" id="UP000464013">
    <property type="component" value="Chromosome"/>
</dbReference>
<evidence type="ECO:0000256" key="1">
    <source>
        <dbReference type="SAM" id="SignalP"/>
    </source>
</evidence>
<dbReference type="RefSeq" id="WP_159552475.1">
    <property type="nucleotide sequence ID" value="NZ_CP035042.1"/>
</dbReference>
<dbReference type="KEGG" id="htx:EKK97_13130"/>
<evidence type="ECO:0000313" key="3">
    <source>
        <dbReference type="Proteomes" id="UP000464013"/>
    </source>
</evidence>
<dbReference type="PROSITE" id="PS51257">
    <property type="entry name" value="PROKAR_LIPOPROTEIN"/>
    <property type="match status" value="1"/>
</dbReference>
<reference evidence="2 3" key="1">
    <citation type="submission" date="2019-01" db="EMBL/GenBank/DDBJ databases">
        <title>Complete genome of a denitifying bacterium Halomons sp. BC-M4-5.</title>
        <authorList>
            <person name="Wang L."/>
            <person name="Shao Z."/>
        </authorList>
    </citation>
    <scope>NUCLEOTIDE SEQUENCE [LARGE SCALE GENOMIC DNA]</scope>
    <source>
        <strain evidence="2 3">BC-M4-5</strain>
    </source>
</reference>
<sequence>MPLRRCLPAVLVAAALIAGCASNSTIAPRYTTENPDLLRIGGERPSNPDVRTENAGSFCMEITERWNEHGKTPDGQVLWAKDTLRKVVPCQ</sequence>